<dbReference type="InterPro" id="IPR036388">
    <property type="entry name" value="WH-like_DNA-bd_sf"/>
</dbReference>
<keyword evidence="13" id="KW-1185">Reference proteome</keyword>
<proteinExistence type="inferred from homology"/>
<dbReference type="Gene3D" id="1.10.10.10">
    <property type="entry name" value="Winged helix-like DNA-binding domain superfamily/Winged helix DNA-binding domain"/>
    <property type="match status" value="1"/>
</dbReference>
<keyword evidence="3" id="KW-0597">Phosphoprotein</keyword>
<dbReference type="FunFam" id="1.10.10.10:FF:000037">
    <property type="entry name" value="Heat stress transcription factor B-4"/>
    <property type="match status" value="1"/>
</dbReference>
<dbReference type="GO" id="GO:0003700">
    <property type="term" value="F:DNA-binding transcription factor activity"/>
    <property type="evidence" value="ECO:0007669"/>
    <property type="project" value="InterPro"/>
</dbReference>
<keyword evidence="5" id="KW-0346">Stress response</keyword>
<protein>
    <recommendedName>
        <fullName evidence="11">HSF-type DNA-binding domain-containing protein</fullName>
    </recommendedName>
</protein>
<evidence type="ECO:0000256" key="1">
    <source>
        <dbReference type="ARBA" id="ARBA00004123"/>
    </source>
</evidence>
<keyword evidence="6" id="KW-0238">DNA-binding</keyword>
<comment type="subunit">
    <text evidence="2">Homotrimer.</text>
</comment>
<feature type="region of interest" description="Disordered" evidence="10">
    <location>
        <begin position="281"/>
        <end position="304"/>
    </location>
</feature>
<keyword evidence="7" id="KW-0804">Transcription</keyword>
<dbReference type="STRING" id="3469.A0A4Y7J4C1"/>
<dbReference type="SUPFAM" id="SSF46785">
    <property type="entry name" value="Winged helix' DNA-binding domain"/>
    <property type="match status" value="1"/>
</dbReference>
<dbReference type="Pfam" id="PF00447">
    <property type="entry name" value="HSF_DNA-bind"/>
    <property type="match status" value="1"/>
</dbReference>
<sequence>MSLMLDNSVCHDNVLLSLDSSTTSLSQKSVPAPFLTKTYELVDDPSTDHVISWAEDNTTFVVWRPPEFARDLLPNFFKHNNFSSFVRQLNTYGFRKIVPDRWEFGNEFFRKGEKHLLCEIHRRKTITISHHHHQQNGQVSMNNYYNPHSSISGSGGLCFGAFPSAQLLNISNSDSDEQAMMNRASDHLSPISSPRVINSVSTLSEENERLRQSNSMLMSELTHMRKLYNDIIYFVQNHVRSVPPPLPPSSNSSPLLGFHNHQYSSSNQVAHHQQVLKDQRFTSTTTTTSHPTATTTNSSNSNSTSLTMLEEISDDNDNDNQMKLFGVLLPQSKKRSHPDQPTSVTIKSSKARLVQDHDLGLNLMTGKGIFVVIATDGLMLDIP</sequence>
<dbReference type="GO" id="GO:0000978">
    <property type="term" value="F:RNA polymerase II cis-regulatory region sequence-specific DNA binding"/>
    <property type="evidence" value="ECO:0007669"/>
    <property type="project" value="TreeGrafter"/>
</dbReference>
<evidence type="ECO:0000256" key="5">
    <source>
        <dbReference type="ARBA" id="ARBA00023016"/>
    </source>
</evidence>
<gene>
    <name evidence="12" type="ORF">C5167_013748</name>
</gene>
<name>A0A4Y7J4C1_PAPSO</name>
<dbReference type="InterPro" id="IPR036390">
    <property type="entry name" value="WH_DNA-bd_sf"/>
</dbReference>
<dbReference type="PRINTS" id="PR00056">
    <property type="entry name" value="HSFDOMAIN"/>
</dbReference>
<evidence type="ECO:0000256" key="7">
    <source>
        <dbReference type="ARBA" id="ARBA00023163"/>
    </source>
</evidence>
<evidence type="ECO:0000313" key="13">
    <source>
        <dbReference type="Proteomes" id="UP000316621"/>
    </source>
</evidence>
<dbReference type="GO" id="GO:0005634">
    <property type="term" value="C:nucleus"/>
    <property type="evidence" value="ECO:0007669"/>
    <property type="project" value="UniProtKB-SubCell"/>
</dbReference>
<evidence type="ECO:0000259" key="11">
    <source>
        <dbReference type="PROSITE" id="PS00434"/>
    </source>
</evidence>
<dbReference type="SMART" id="SM00415">
    <property type="entry name" value="HSF"/>
    <property type="match status" value="1"/>
</dbReference>
<reference evidence="12 13" key="1">
    <citation type="journal article" date="2018" name="Science">
        <title>The opium poppy genome and morphinan production.</title>
        <authorList>
            <person name="Guo L."/>
            <person name="Winzer T."/>
            <person name="Yang X."/>
            <person name="Li Y."/>
            <person name="Ning Z."/>
            <person name="He Z."/>
            <person name="Teodor R."/>
            <person name="Lu Y."/>
            <person name="Bowser T.A."/>
            <person name="Graham I.A."/>
            <person name="Ye K."/>
        </authorList>
    </citation>
    <scope>NUCLEOTIDE SEQUENCE [LARGE SCALE GENOMIC DNA]</scope>
    <source>
        <strain evidence="13">cv. HN1</strain>
        <tissue evidence="12">Leaves</tissue>
    </source>
</reference>
<evidence type="ECO:0000256" key="9">
    <source>
        <dbReference type="RuleBase" id="RU004020"/>
    </source>
</evidence>
<evidence type="ECO:0000256" key="2">
    <source>
        <dbReference type="ARBA" id="ARBA00011233"/>
    </source>
</evidence>
<evidence type="ECO:0000256" key="4">
    <source>
        <dbReference type="ARBA" id="ARBA00023015"/>
    </source>
</evidence>
<feature type="compositionally biased region" description="Low complexity" evidence="10">
    <location>
        <begin position="282"/>
        <end position="304"/>
    </location>
</feature>
<keyword evidence="4" id="KW-0805">Transcription regulation</keyword>
<feature type="domain" description="HSF-type DNA-binding" evidence="11">
    <location>
        <begin position="73"/>
        <end position="97"/>
    </location>
</feature>
<dbReference type="PROSITE" id="PS00434">
    <property type="entry name" value="HSF_DOMAIN"/>
    <property type="match status" value="1"/>
</dbReference>
<organism evidence="12 13">
    <name type="scientific">Papaver somniferum</name>
    <name type="common">Opium poppy</name>
    <dbReference type="NCBI Taxonomy" id="3469"/>
    <lineage>
        <taxon>Eukaryota</taxon>
        <taxon>Viridiplantae</taxon>
        <taxon>Streptophyta</taxon>
        <taxon>Embryophyta</taxon>
        <taxon>Tracheophyta</taxon>
        <taxon>Spermatophyta</taxon>
        <taxon>Magnoliopsida</taxon>
        <taxon>Ranunculales</taxon>
        <taxon>Papaveraceae</taxon>
        <taxon>Papaveroideae</taxon>
        <taxon>Papaver</taxon>
    </lineage>
</organism>
<evidence type="ECO:0000256" key="8">
    <source>
        <dbReference type="ARBA" id="ARBA00023242"/>
    </source>
</evidence>
<dbReference type="Gramene" id="RZC54902">
    <property type="protein sequence ID" value="RZC54902"/>
    <property type="gene ID" value="C5167_013748"/>
</dbReference>
<dbReference type="AlphaFoldDB" id="A0A4Y7J4C1"/>
<comment type="subcellular location">
    <subcellularLocation>
        <location evidence="1">Nucleus</location>
    </subcellularLocation>
</comment>
<dbReference type="InterPro" id="IPR000232">
    <property type="entry name" value="HSF_DNA-bd"/>
</dbReference>
<evidence type="ECO:0000256" key="10">
    <source>
        <dbReference type="SAM" id="MobiDB-lite"/>
    </source>
</evidence>
<evidence type="ECO:0000256" key="3">
    <source>
        <dbReference type="ARBA" id="ARBA00022553"/>
    </source>
</evidence>
<dbReference type="GO" id="GO:0006357">
    <property type="term" value="P:regulation of transcription by RNA polymerase II"/>
    <property type="evidence" value="ECO:0007669"/>
    <property type="project" value="TreeGrafter"/>
</dbReference>
<evidence type="ECO:0000313" key="12">
    <source>
        <dbReference type="EMBL" id="RZC54902.1"/>
    </source>
</evidence>
<accession>A0A4Y7J4C1</accession>
<dbReference type="PANTHER" id="PTHR10015">
    <property type="entry name" value="HEAT SHOCK TRANSCRIPTION FACTOR"/>
    <property type="match status" value="1"/>
</dbReference>
<dbReference type="Proteomes" id="UP000316621">
    <property type="component" value="Chromosome 3"/>
</dbReference>
<comment type="similarity">
    <text evidence="9">Belongs to the HSF family.</text>
</comment>
<keyword evidence="8" id="KW-0539">Nucleus</keyword>
<dbReference type="PANTHER" id="PTHR10015:SF304">
    <property type="entry name" value="HEAT STRESS TRANSCRIPTION FACTOR B-4B"/>
    <property type="match status" value="1"/>
</dbReference>
<dbReference type="OMA" id="DRYWCES"/>
<evidence type="ECO:0000256" key="6">
    <source>
        <dbReference type="ARBA" id="ARBA00023125"/>
    </source>
</evidence>
<dbReference type="EMBL" id="CM010717">
    <property type="protein sequence ID" value="RZC54902.1"/>
    <property type="molecule type" value="Genomic_DNA"/>
</dbReference>